<gene>
    <name evidence="13" type="ORF">ACEWY4_023052</name>
</gene>
<keyword evidence="6" id="KW-0571">Peptide transport</keyword>
<name>A0ABD1J1X4_9TELE</name>
<dbReference type="InterPro" id="IPR018456">
    <property type="entry name" value="PTR2_symporter_CS"/>
</dbReference>
<dbReference type="GO" id="GO:0016324">
    <property type="term" value="C:apical plasma membrane"/>
    <property type="evidence" value="ECO:0007669"/>
    <property type="project" value="UniProtKB-SubCell"/>
</dbReference>
<dbReference type="InterPro" id="IPR000109">
    <property type="entry name" value="POT_fam"/>
</dbReference>
<sequence>MGKKKGYLAEEQGGDEKRKSPTICGTNYPVSIGFIVVNEFCERFSYYGMKAVLTLYFIHYLKWDKDLSTAVYHAFSSLCYFTPILGALIADSWLGKFKTIIYLSIVYVIGHVVKSVGAIPDVGDSTLHIGLSMAGLILIAFGTGGIKPCVAAFGGDQFEEEHTEERRKFFSIFYMSINAGSVLSTVITPILRSDVQCFGSDCYALAFGVPAALMIIATVVFIAGSGLYKKSPPEGNVLLHVCKCMGFAIRNRWRNSDHEAKREHWLDWAEEKYPKRLIAEIKMVLRVLVLYIPLPMFWALFDQQGSRWTLQATRMNMDFGAFVLKPDQMQMLNALLILVFIPIFDMGVYPLIGLCKIKLTPLRKMAAGMIFAALAFGAATIVERSVIETVVEPPPASTSLLKVLNLAEGDISVGVEGHAGLFPQPIASYQDPGEYKSLPLNGFTQAVTVTLTFNGAKHYYVKSFSEEEAYSLVVHNDDLGIHCNLVKDNIKKSENGMAHLRFINTLNEDFNITVKDEHFYVPSGFGISNGEFVVREKYPNVRCESRSRNVTLDLGLLDFGASYTFILRGPPEAIELTKIEDVHANNVHIAWQVPQYILITAGEVMFSITGLEFSYSQAPANMKSVLQAGWLMTVAFGNVIVLIVAEGAGMEQWMEFLLFAGLLVGVCIIFSIMAYFYTYVDPDNLDKMYGDEATEEAEDDLQKNPKDGMDMRELGQSESGRSTKM</sequence>
<dbReference type="Gene3D" id="1.20.1250.20">
    <property type="entry name" value="MFS general substrate transporter like domains"/>
    <property type="match status" value="2"/>
</dbReference>
<evidence type="ECO:0000256" key="9">
    <source>
        <dbReference type="ARBA" id="ARBA00023136"/>
    </source>
</evidence>
<feature type="transmembrane region" description="Helical" evidence="12">
    <location>
        <begin position="100"/>
        <end position="119"/>
    </location>
</feature>
<evidence type="ECO:0000256" key="2">
    <source>
        <dbReference type="ARBA" id="ARBA00005982"/>
    </source>
</evidence>
<dbReference type="PROSITE" id="PS01022">
    <property type="entry name" value="PTR2_1"/>
    <property type="match status" value="1"/>
</dbReference>
<evidence type="ECO:0000313" key="13">
    <source>
        <dbReference type="EMBL" id="KAL2081199.1"/>
    </source>
</evidence>
<keyword evidence="4 12" id="KW-0812">Transmembrane</keyword>
<organism evidence="13 14">
    <name type="scientific">Coilia grayii</name>
    <name type="common">Gray's grenadier anchovy</name>
    <dbReference type="NCBI Taxonomy" id="363190"/>
    <lineage>
        <taxon>Eukaryota</taxon>
        <taxon>Metazoa</taxon>
        <taxon>Chordata</taxon>
        <taxon>Craniata</taxon>
        <taxon>Vertebrata</taxon>
        <taxon>Euteleostomi</taxon>
        <taxon>Actinopterygii</taxon>
        <taxon>Neopterygii</taxon>
        <taxon>Teleostei</taxon>
        <taxon>Clupei</taxon>
        <taxon>Clupeiformes</taxon>
        <taxon>Clupeoidei</taxon>
        <taxon>Engraulidae</taxon>
        <taxon>Coilinae</taxon>
        <taxon>Coilia</taxon>
    </lineage>
</organism>
<feature type="transmembrane region" description="Helical" evidence="12">
    <location>
        <begin position="656"/>
        <end position="677"/>
    </location>
</feature>
<accession>A0ABD1J1X4</accession>
<feature type="transmembrane region" description="Helical" evidence="12">
    <location>
        <begin position="203"/>
        <end position="223"/>
    </location>
</feature>
<feature type="transmembrane region" description="Helical" evidence="12">
    <location>
        <begin position="131"/>
        <end position="150"/>
    </location>
</feature>
<dbReference type="GO" id="GO:0015293">
    <property type="term" value="F:symporter activity"/>
    <property type="evidence" value="ECO:0007669"/>
    <property type="project" value="UniProtKB-KW"/>
</dbReference>
<evidence type="ECO:0000256" key="4">
    <source>
        <dbReference type="ARBA" id="ARBA00022692"/>
    </source>
</evidence>
<evidence type="ECO:0000256" key="6">
    <source>
        <dbReference type="ARBA" id="ARBA00022856"/>
    </source>
</evidence>
<keyword evidence="3" id="KW-0813">Transport</keyword>
<comment type="caution">
    <text evidence="13">The sequence shown here is derived from an EMBL/GenBank/DDBJ whole genome shotgun (WGS) entry which is preliminary data.</text>
</comment>
<comment type="subunit">
    <text evidence="10">Interacts (via extracellular domain region) with trypsin.</text>
</comment>
<dbReference type="GO" id="GO:0015031">
    <property type="term" value="P:protein transport"/>
    <property type="evidence" value="ECO:0007669"/>
    <property type="project" value="UniProtKB-KW"/>
</dbReference>
<evidence type="ECO:0000256" key="3">
    <source>
        <dbReference type="ARBA" id="ARBA00022448"/>
    </source>
</evidence>
<evidence type="ECO:0000313" key="14">
    <source>
        <dbReference type="Proteomes" id="UP001591681"/>
    </source>
</evidence>
<feature type="region of interest" description="Disordered" evidence="11">
    <location>
        <begin position="690"/>
        <end position="725"/>
    </location>
</feature>
<feature type="transmembrane region" description="Helical" evidence="12">
    <location>
        <begin position="364"/>
        <end position="382"/>
    </location>
</feature>
<dbReference type="NCBIfam" id="TIGR00926">
    <property type="entry name" value="2A1704"/>
    <property type="match status" value="1"/>
</dbReference>
<reference evidence="13 14" key="1">
    <citation type="submission" date="2024-09" db="EMBL/GenBank/DDBJ databases">
        <title>A chromosome-level genome assembly of Gray's grenadier anchovy, Coilia grayii.</title>
        <authorList>
            <person name="Fu Z."/>
        </authorList>
    </citation>
    <scope>NUCLEOTIDE SEQUENCE [LARGE SCALE GENOMIC DNA]</scope>
    <source>
        <strain evidence="13">G4</strain>
        <tissue evidence="13">Muscle</tissue>
    </source>
</reference>
<feature type="transmembrane region" description="Helical" evidence="12">
    <location>
        <begin position="283"/>
        <end position="301"/>
    </location>
</feature>
<evidence type="ECO:0000256" key="1">
    <source>
        <dbReference type="ARBA" id="ARBA00004424"/>
    </source>
</evidence>
<dbReference type="AlphaFoldDB" id="A0ABD1J1X4"/>
<dbReference type="FunFam" id="1.20.1250.20:FF:000049">
    <property type="entry name" value="Solute carrier family 15 member 2"/>
    <property type="match status" value="1"/>
</dbReference>
<protein>
    <recommendedName>
        <fullName evidence="15">Solute carrier family 15 member 2-like</fullName>
    </recommendedName>
</protein>
<evidence type="ECO:0000256" key="5">
    <source>
        <dbReference type="ARBA" id="ARBA00022847"/>
    </source>
</evidence>
<keyword evidence="5" id="KW-0769">Symport</keyword>
<dbReference type="InterPro" id="IPR004768">
    <property type="entry name" value="Oligopep_transport"/>
</dbReference>
<feature type="compositionally biased region" description="Basic and acidic residues" evidence="11">
    <location>
        <begin position="700"/>
        <end position="715"/>
    </location>
</feature>
<evidence type="ECO:0000256" key="10">
    <source>
        <dbReference type="ARBA" id="ARBA00023617"/>
    </source>
</evidence>
<evidence type="ECO:0000256" key="11">
    <source>
        <dbReference type="SAM" id="MobiDB-lite"/>
    </source>
</evidence>
<evidence type="ECO:0000256" key="7">
    <source>
        <dbReference type="ARBA" id="ARBA00022927"/>
    </source>
</evidence>
<dbReference type="Pfam" id="PF00854">
    <property type="entry name" value="PTR2"/>
    <property type="match status" value="2"/>
</dbReference>
<feature type="transmembrane region" description="Helical" evidence="12">
    <location>
        <begin position="70"/>
        <end position="88"/>
    </location>
</feature>
<dbReference type="EMBL" id="JBHFQA010000020">
    <property type="protein sequence ID" value="KAL2081199.1"/>
    <property type="molecule type" value="Genomic_DNA"/>
</dbReference>
<evidence type="ECO:0008006" key="15">
    <source>
        <dbReference type="Google" id="ProtNLM"/>
    </source>
</evidence>
<evidence type="ECO:0000256" key="8">
    <source>
        <dbReference type="ARBA" id="ARBA00022989"/>
    </source>
</evidence>
<feature type="transmembrane region" description="Helical" evidence="12">
    <location>
        <begin position="331"/>
        <end position="352"/>
    </location>
</feature>
<feature type="compositionally biased region" description="Polar residues" evidence="11">
    <location>
        <begin position="716"/>
        <end position="725"/>
    </location>
</feature>
<comment type="subcellular location">
    <subcellularLocation>
        <location evidence="1">Apical cell membrane</location>
        <topology evidence="1">Multi-pass membrane protein</topology>
    </subcellularLocation>
</comment>
<keyword evidence="7" id="KW-0653">Protein transport</keyword>
<keyword evidence="14" id="KW-1185">Reference proteome</keyword>
<evidence type="ECO:0000256" key="12">
    <source>
        <dbReference type="SAM" id="Phobius"/>
    </source>
</evidence>
<keyword evidence="8 12" id="KW-1133">Transmembrane helix</keyword>
<feature type="transmembrane region" description="Helical" evidence="12">
    <location>
        <begin position="625"/>
        <end position="644"/>
    </location>
</feature>
<proteinExistence type="inferred from homology"/>
<comment type="similarity">
    <text evidence="2">Belongs to the major facilitator superfamily. Proton-dependent oligopeptide transporter (POT/PTR) (TC 2.A.17) family.</text>
</comment>
<keyword evidence="9 12" id="KW-0472">Membrane</keyword>
<dbReference type="PANTHER" id="PTHR11654">
    <property type="entry name" value="OLIGOPEPTIDE TRANSPORTER-RELATED"/>
    <property type="match status" value="1"/>
</dbReference>
<feature type="transmembrane region" description="Helical" evidence="12">
    <location>
        <begin position="171"/>
        <end position="191"/>
    </location>
</feature>
<dbReference type="InterPro" id="IPR036259">
    <property type="entry name" value="MFS_trans_sf"/>
</dbReference>
<dbReference type="SUPFAM" id="SSF103473">
    <property type="entry name" value="MFS general substrate transporter"/>
    <property type="match status" value="1"/>
</dbReference>
<dbReference type="CDD" id="cd17347">
    <property type="entry name" value="MFS_SLC15A1_2_like"/>
    <property type="match status" value="1"/>
</dbReference>
<dbReference type="GO" id="GO:0015833">
    <property type="term" value="P:peptide transport"/>
    <property type="evidence" value="ECO:0007669"/>
    <property type="project" value="UniProtKB-KW"/>
</dbReference>
<dbReference type="Proteomes" id="UP001591681">
    <property type="component" value="Unassembled WGS sequence"/>
</dbReference>